<dbReference type="GO" id="GO:0016491">
    <property type="term" value="F:oxidoreductase activity"/>
    <property type="evidence" value="ECO:0007669"/>
    <property type="project" value="InterPro"/>
</dbReference>
<dbReference type="Gene3D" id="2.30.110.10">
    <property type="entry name" value="Electron Transport, Fmn-binding Protein, Chain A"/>
    <property type="match status" value="1"/>
</dbReference>
<evidence type="ECO:0000313" key="3">
    <source>
        <dbReference type="Proteomes" id="UP000305067"/>
    </source>
</evidence>
<dbReference type="InterPro" id="IPR001433">
    <property type="entry name" value="OxRdtase_FAD/NAD-bd"/>
</dbReference>
<evidence type="ECO:0000313" key="2">
    <source>
        <dbReference type="EMBL" id="TFL07736.1"/>
    </source>
</evidence>
<gene>
    <name evidence="2" type="ORF">BDV98DRAFT_588198</name>
</gene>
<dbReference type="PANTHER" id="PTHR42815:SF2">
    <property type="entry name" value="FAD-BINDING, PUTATIVE (AFU_ORTHOLOGUE AFUA_6G07600)-RELATED"/>
    <property type="match status" value="1"/>
</dbReference>
<keyword evidence="3" id="KW-1185">Reference proteome</keyword>
<organism evidence="2 3">
    <name type="scientific">Pterulicium gracile</name>
    <dbReference type="NCBI Taxonomy" id="1884261"/>
    <lineage>
        <taxon>Eukaryota</taxon>
        <taxon>Fungi</taxon>
        <taxon>Dikarya</taxon>
        <taxon>Basidiomycota</taxon>
        <taxon>Agaricomycotina</taxon>
        <taxon>Agaricomycetes</taxon>
        <taxon>Agaricomycetidae</taxon>
        <taxon>Agaricales</taxon>
        <taxon>Pleurotineae</taxon>
        <taxon>Pterulaceae</taxon>
        <taxon>Pterulicium</taxon>
    </lineage>
</organism>
<dbReference type="STRING" id="1884261.A0A5C3R0C3"/>
<dbReference type="EMBL" id="ML178814">
    <property type="protein sequence ID" value="TFL07736.1"/>
    <property type="molecule type" value="Genomic_DNA"/>
</dbReference>
<name>A0A5C3R0C3_9AGAR</name>
<dbReference type="PANTHER" id="PTHR42815">
    <property type="entry name" value="FAD-BINDING, PUTATIVE (AFU_ORTHOLOGUE AFUA_6G07600)-RELATED"/>
    <property type="match status" value="1"/>
</dbReference>
<reference evidence="2 3" key="1">
    <citation type="journal article" date="2019" name="Nat. Ecol. Evol.">
        <title>Megaphylogeny resolves global patterns of mushroom evolution.</title>
        <authorList>
            <person name="Varga T."/>
            <person name="Krizsan K."/>
            <person name="Foldi C."/>
            <person name="Dima B."/>
            <person name="Sanchez-Garcia M."/>
            <person name="Sanchez-Ramirez S."/>
            <person name="Szollosi G.J."/>
            <person name="Szarkandi J.G."/>
            <person name="Papp V."/>
            <person name="Albert L."/>
            <person name="Andreopoulos W."/>
            <person name="Angelini C."/>
            <person name="Antonin V."/>
            <person name="Barry K.W."/>
            <person name="Bougher N.L."/>
            <person name="Buchanan P."/>
            <person name="Buyck B."/>
            <person name="Bense V."/>
            <person name="Catcheside P."/>
            <person name="Chovatia M."/>
            <person name="Cooper J."/>
            <person name="Damon W."/>
            <person name="Desjardin D."/>
            <person name="Finy P."/>
            <person name="Geml J."/>
            <person name="Haridas S."/>
            <person name="Hughes K."/>
            <person name="Justo A."/>
            <person name="Karasinski D."/>
            <person name="Kautmanova I."/>
            <person name="Kiss B."/>
            <person name="Kocsube S."/>
            <person name="Kotiranta H."/>
            <person name="LaButti K.M."/>
            <person name="Lechner B.E."/>
            <person name="Liimatainen K."/>
            <person name="Lipzen A."/>
            <person name="Lukacs Z."/>
            <person name="Mihaltcheva S."/>
            <person name="Morgado L.N."/>
            <person name="Niskanen T."/>
            <person name="Noordeloos M.E."/>
            <person name="Ohm R.A."/>
            <person name="Ortiz-Santana B."/>
            <person name="Ovrebo C."/>
            <person name="Racz N."/>
            <person name="Riley R."/>
            <person name="Savchenko A."/>
            <person name="Shiryaev A."/>
            <person name="Soop K."/>
            <person name="Spirin V."/>
            <person name="Szebenyi C."/>
            <person name="Tomsovsky M."/>
            <person name="Tulloss R.E."/>
            <person name="Uehling J."/>
            <person name="Grigoriev I.V."/>
            <person name="Vagvolgyi C."/>
            <person name="Papp T."/>
            <person name="Martin F.M."/>
            <person name="Miettinen O."/>
            <person name="Hibbett D.S."/>
            <person name="Nagy L.G."/>
        </authorList>
    </citation>
    <scope>NUCLEOTIDE SEQUENCE [LARGE SCALE GENOMIC DNA]</scope>
    <source>
        <strain evidence="2 3">CBS 309.79</strain>
    </source>
</reference>
<protein>
    <recommendedName>
        <fullName evidence="1">Oxidoreductase FAD/NAD(P)-binding domain-containing protein</fullName>
    </recommendedName>
</protein>
<evidence type="ECO:0000259" key="1">
    <source>
        <dbReference type="Pfam" id="PF00175"/>
    </source>
</evidence>
<dbReference type="InterPro" id="IPR039261">
    <property type="entry name" value="FNR_nucleotide-bd"/>
</dbReference>
<dbReference type="Gene3D" id="3.40.50.80">
    <property type="entry name" value="Nucleotide-binding domain of ferredoxin-NADP reductase (FNR) module"/>
    <property type="match status" value="1"/>
</dbReference>
<dbReference type="Proteomes" id="UP000305067">
    <property type="component" value="Unassembled WGS sequence"/>
</dbReference>
<dbReference type="SUPFAM" id="SSF52343">
    <property type="entry name" value="Ferredoxin reductase-like, C-terminal NADP-linked domain"/>
    <property type="match status" value="1"/>
</dbReference>
<accession>A0A5C3R0C3</accession>
<feature type="domain" description="Oxidoreductase FAD/NAD(P)-binding" evidence="1">
    <location>
        <begin position="498"/>
        <end position="620"/>
    </location>
</feature>
<dbReference type="AlphaFoldDB" id="A0A5C3R0C3"/>
<dbReference type="OrthoDB" id="436496at2759"/>
<proteinExistence type="predicted"/>
<dbReference type="InterPro" id="IPR012349">
    <property type="entry name" value="Split_barrel_FMN-bd"/>
</dbReference>
<dbReference type="Pfam" id="PF00175">
    <property type="entry name" value="NAD_binding_1"/>
    <property type="match status" value="1"/>
</dbReference>
<sequence>MTALYGWHRGERAIQQKLGHSGPVSNQYTAVRSALDEQHREFHTTRLPFVPVTTLDGEGRPWGSILAGSAGEPGFINSSDWERLEIRAKLWPGDPVLTNMQDRGSGTYSDTDLLLAGIGIEFSTRRRNKFAGYVDGVEQSGEDVSLQVRVNEAIGNCPKYINIRELLPSVTRPVVTHDQRHIFDSQERLPEVVTDFIHQSDTTFIGTTYRATKEEERRYPSHVGMNQRGGRRGFVRVRPSDGRTVVLPDYSGNRYMSSLGNIEATPLASLTFVNFRTGDVLYLTGEARNVVAPEAYRIMPGQRALTTIFVTGYVLVTDALPVRERPGTLPIQSPYSPPIRLLADELSTSTSRFTPDDNTTALLTSIRIHNPSLATFTFKASSDITCQAGQAAILDFTSLLGAVAYQHMAASKPSSVNDDRVRTWTISQIHGPREFSLTMREKQGGAVTGTLFSIVRQLQARRPDLLQDATPMQLSLSLIGISGEFVIGHASSKKLLWLAGGVGVTPFLSMLRWIGFEGAAGEEWDIVLVLSTREPDVMLSLISEALQVSEKRAENRWLRIDLFSQEPPNHLDSPKAAGWDVELQLHSGRVGKGVLRDLSVEGPIHREVFICGPESFESAALQAASDVGVPTARVRRENFAF</sequence>